<reference evidence="3" key="1">
    <citation type="journal article" date="2012" name="Nature">
        <title>A physical, genetic and functional sequence assembly of the barley genome.</title>
        <authorList>
            <consortium name="The International Barley Genome Sequencing Consortium"/>
            <person name="Mayer K.F."/>
            <person name="Waugh R."/>
            <person name="Brown J.W."/>
            <person name="Schulman A."/>
            <person name="Langridge P."/>
            <person name="Platzer M."/>
            <person name="Fincher G.B."/>
            <person name="Muehlbauer G.J."/>
            <person name="Sato K."/>
            <person name="Close T.J."/>
            <person name="Wise R.P."/>
            <person name="Stein N."/>
        </authorList>
    </citation>
    <scope>NUCLEOTIDE SEQUENCE [LARGE SCALE GENOMIC DNA]</scope>
    <source>
        <strain evidence="3">cv. Morex</strain>
    </source>
</reference>
<evidence type="ECO:0000256" key="1">
    <source>
        <dbReference type="SAM" id="MobiDB-lite"/>
    </source>
</evidence>
<reference evidence="2" key="3">
    <citation type="submission" date="2022-01" db="UniProtKB">
        <authorList>
            <consortium name="EnsemblPlants"/>
        </authorList>
    </citation>
    <scope>IDENTIFICATION</scope>
    <source>
        <strain evidence="2">subsp. vulgare</strain>
    </source>
</reference>
<dbReference type="Proteomes" id="UP000011116">
    <property type="component" value="Chromosome 5H"/>
</dbReference>
<evidence type="ECO:0000313" key="2">
    <source>
        <dbReference type="EnsemblPlants" id="HORVU.MOREX.r3.5HG0461570.1.CDS1"/>
    </source>
</evidence>
<feature type="region of interest" description="Disordered" evidence="1">
    <location>
        <begin position="97"/>
        <end position="135"/>
    </location>
</feature>
<reference evidence="2" key="2">
    <citation type="submission" date="2020-10" db="EMBL/GenBank/DDBJ databases">
        <authorList>
            <person name="Scholz U."/>
            <person name="Mascher M."/>
            <person name="Fiebig A."/>
        </authorList>
    </citation>
    <scope>NUCLEOTIDE SEQUENCE [LARGE SCALE GENOMIC DNA]</scope>
    <source>
        <strain evidence="2">cv. Morex</strain>
    </source>
</reference>
<feature type="compositionally biased region" description="Low complexity" evidence="1">
    <location>
        <begin position="43"/>
        <end position="52"/>
    </location>
</feature>
<proteinExistence type="predicted"/>
<evidence type="ECO:0000313" key="3">
    <source>
        <dbReference type="Proteomes" id="UP000011116"/>
    </source>
</evidence>
<keyword evidence="3" id="KW-1185">Reference proteome</keyword>
<protein>
    <submittedName>
        <fullName evidence="2">Uncharacterized protein</fullName>
    </submittedName>
</protein>
<organism evidence="2 3">
    <name type="scientific">Hordeum vulgare subsp. vulgare</name>
    <name type="common">Domesticated barley</name>
    <dbReference type="NCBI Taxonomy" id="112509"/>
    <lineage>
        <taxon>Eukaryota</taxon>
        <taxon>Viridiplantae</taxon>
        <taxon>Streptophyta</taxon>
        <taxon>Embryophyta</taxon>
        <taxon>Tracheophyta</taxon>
        <taxon>Spermatophyta</taxon>
        <taxon>Magnoliopsida</taxon>
        <taxon>Liliopsida</taxon>
        <taxon>Poales</taxon>
        <taxon>Poaceae</taxon>
        <taxon>BOP clade</taxon>
        <taxon>Pooideae</taxon>
        <taxon>Triticodae</taxon>
        <taxon>Triticeae</taxon>
        <taxon>Hordeinae</taxon>
        <taxon>Hordeum</taxon>
    </lineage>
</organism>
<feature type="compositionally biased region" description="Basic and acidic residues" evidence="1">
    <location>
        <begin position="1"/>
        <end position="25"/>
    </location>
</feature>
<sequence>MKESLKFGSDKTEMLKKEYQDHLGPMEEPEEQEGGLFDHESSGHSTSANSNSVKNDAEEVCEQPIVLDGTNVERRRWLSGISLLIVGSQDVRVQSTDDITGDAAAPRNGTEAQRGAARATRNSARIAQMGVGHET</sequence>
<name>A0A8I6YAK1_HORVV</name>
<dbReference type="AlphaFoldDB" id="A0A8I6YAK1"/>
<accession>A0A8I6YAK1</accession>
<feature type="region of interest" description="Disordered" evidence="1">
    <location>
        <begin position="1"/>
        <end position="57"/>
    </location>
</feature>
<dbReference type="Gramene" id="HORVU.MOREX.r3.5HG0461570.1">
    <property type="protein sequence ID" value="HORVU.MOREX.r3.5HG0461570.1.CDS1"/>
    <property type="gene ID" value="HORVU.MOREX.r3.5HG0461570"/>
</dbReference>
<dbReference type="EnsemblPlants" id="HORVU.MOREX.r3.5HG0461570.1">
    <property type="protein sequence ID" value="HORVU.MOREX.r3.5HG0461570.1.CDS1"/>
    <property type="gene ID" value="HORVU.MOREX.r3.5HG0461570"/>
</dbReference>